<dbReference type="SUPFAM" id="SSF52540">
    <property type="entry name" value="P-loop containing nucleoside triphosphate hydrolases"/>
    <property type="match status" value="1"/>
</dbReference>
<dbReference type="AlphaFoldDB" id="A0A5B8C1L6"/>
<dbReference type="RefSeq" id="WP_139927876.1">
    <property type="nucleotide sequence ID" value="NZ_CP040915.1"/>
</dbReference>
<evidence type="ECO:0000256" key="3">
    <source>
        <dbReference type="ARBA" id="ARBA00022475"/>
    </source>
</evidence>
<dbReference type="PROSITE" id="PS00211">
    <property type="entry name" value="ABC_TRANSPORTER_1"/>
    <property type="match status" value="1"/>
</dbReference>
<dbReference type="PROSITE" id="PS50929">
    <property type="entry name" value="ABC_TM1F"/>
    <property type="match status" value="1"/>
</dbReference>
<dbReference type="GO" id="GO:0005524">
    <property type="term" value="F:ATP binding"/>
    <property type="evidence" value="ECO:0007669"/>
    <property type="project" value="UniProtKB-KW"/>
</dbReference>
<dbReference type="Pfam" id="PF00664">
    <property type="entry name" value="ABC_membrane"/>
    <property type="match status" value="1"/>
</dbReference>
<feature type="transmembrane region" description="Helical" evidence="9">
    <location>
        <begin position="237"/>
        <end position="260"/>
    </location>
</feature>
<feature type="domain" description="ABC transmembrane type-1" evidence="11">
    <location>
        <begin position="18"/>
        <end position="300"/>
    </location>
</feature>
<dbReference type="SUPFAM" id="SSF90123">
    <property type="entry name" value="ABC transporter transmembrane region"/>
    <property type="match status" value="1"/>
</dbReference>
<dbReference type="InterPro" id="IPR039421">
    <property type="entry name" value="Type_1_exporter"/>
</dbReference>
<evidence type="ECO:0000256" key="8">
    <source>
        <dbReference type="ARBA" id="ARBA00023136"/>
    </source>
</evidence>
<dbReference type="CDD" id="cd18548">
    <property type="entry name" value="ABC_6TM_Tm287_like"/>
    <property type="match status" value="1"/>
</dbReference>
<evidence type="ECO:0000256" key="5">
    <source>
        <dbReference type="ARBA" id="ARBA00022741"/>
    </source>
</evidence>
<keyword evidence="4 9" id="KW-0812">Transmembrane</keyword>
<feature type="transmembrane region" description="Helical" evidence="9">
    <location>
        <begin position="55"/>
        <end position="78"/>
    </location>
</feature>
<name>A0A5B8C1L6_9MICO</name>
<keyword evidence="7 9" id="KW-1133">Transmembrane helix</keyword>
<dbReference type="PROSITE" id="PS50893">
    <property type="entry name" value="ABC_TRANSPORTER_2"/>
    <property type="match status" value="1"/>
</dbReference>
<evidence type="ECO:0000256" key="1">
    <source>
        <dbReference type="ARBA" id="ARBA00004651"/>
    </source>
</evidence>
<evidence type="ECO:0000259" key="11">
    <source>
        <dbReference type="PROSITE" id="PS50929"/>
    </source>
</evidence>
<evidence type="ECO:0000256" key="2">
    <source>
        <dbReference type="ARBA" id="ARBA00022448"/>
    </source>
</evidence>
<dbReference type="GO" id="GO:0015421">
    <property type="term" value="F:ABC-type oligopeptide transporter activity"/>
    <property type="evidence" value="ECO:0007669"/>
    <property type="project" value="TreeGrafter"/>
</dbReference>
<dbReference type="InterPro" id="IPR003593">
    <property type="entry name" value="AAA+_ATPase"/>
</dbReference>
<keyword evidence="3" id="KW-1003">Cell membrane</keyword>
<evidence type="ECO:0000256" key="9">
    <source>
        <dbReference type="SAM" id="Phobius"/>
    </source>
</evidence>
<dbReference type="OrthoDB" id="9806127at2"/>
<dbReference type="GO" id="GO:0016887">
    <property type="term" value="F:ATP hydrolysis activity"/>
    <property type="evidence" value="ECO:0007669"/>
    <property type="project" value="InterPro"/>
</dbReference>
<dbReference type="EMBL" id="CP040915">
    <property type="protein sequence ID" value="QDC24434.1"/>
    <property type="molecule type" value="Genomic_DNA"/>
</dbReference>
<feature type="transmembrane region" description="Helical" evidence="9">
    <location>
        <begin position="127"/>
        <end position="149"/>
    </location>
</feature>
<feature type="domain" description="ABC transporter" evidence="10">
    <location>
        <begin position="389"/>
        <end position="624"/>
    </location>
</feature>
<dbReference type="PANTHER" id="PTHR43394:SF1">
    <property type="entry name" value="ATP-BINDING CASSETTE SUB-FAMILY B MEMBER 10, MITOCHONDRIAL"/>
    <property type="match status" value="1"/>
</dbReference>
<sequence length="632" mass="67178">MLLRVLRLFLRPYRGAVAVVVLLQAAATIAALSLPSLNADIIDLGVVTGDTGYILRTGALMLGITAVQIAASIVAVYIGARTAMSVGRDLRSALFDRVQQFSLEEMGRFGAPSLITRTTNDVQQVQMVTLLTFTIMVMAPIMMVGGVVMALRQDVVLSGLLVVIVPVLVLVMGLAVWRMRPLFRQMQVRLDRINRVLREQIAGVRVVRSFNRQATERQRFEGANTELMTTALSVGRLMAMLFPAVMLIINVSSVAVIWFGAGRIDAGDMQVGSLVAFLNYLMQILMSVLMAVMMFMMVPRAEVAAERIRAVLATEPAIVAPAAPTPLPRGGMAGAAVTAAGSGQRHSGNIATQVAVSGNGQRREPGVATQVAVSGNGQRRTPVDRGLVVELDGATFGYAGAEVPVVRGVDLRLEPGRTTAIIGSTGAGKTTLVNLIPRLIDVTAGAVRVGGVDVRAVDPGELRERICLVPQKSYLFSGTIGSTLRHGRPSATDDDLWRAIDAAQARDFVDELADGLATPVEQGGTNFSGGQRQRLAIARALLRQGDVYLFDDSFSALDYATDARLRAALPAATGGATVLIVAQRVASIRDAHQIVVLDGGAVVGTGTHHELMETNETYREIVLSQLSAAEAA</sequence>
<accession>A0A5B8C1L6</accession>
<evidence type="ECO:0000259" key="10">
    <source>
        <dbReference type="PROSITE" id="PS50893"/>
    </source>
</evidence>
<dbReference type="KEGG" id="gyu:FE374_07170"/>
<keyword evidence="8 9" id="KW-0472">Membrane</keyword>
<evidence type="ECO:0000313" key="12">
    <source>
        <dbReference type="EMBL" id="QDC24434.1"/>
    </source>
</evidence>
<organism evidence="12 13">
    <name type="scientific">Georgenia yuyongxinii</name>
    <dbReference type="NCBI Taxonomy" id="2589797"/>
    <lineage>
        <taxon>Bacteria</taxon>
        <taxon>Bacillati</taxon>
        <taxon>Actinomycetota</taxon>
        <taxon>Actinomycetes</taxon>
        <taxon>Micrococcales</taxon>
        <taxon>Bogoriellaceae</taxon>
        <taxon>Georgenia</taxon>
    </lineage>
</organism>
<protein>
    <submittedName>
        <fullName evidence="12">ABC transporter ATP-binding protein</fullName>
    </submittedName>
</protein>
<gene>
    <name evidence="12" type="ORF">FE374_07170</name>
</gene>
<keyword evidence="5" id="KW-0547">Nucleotide-binding</keyword>
<evidence type="ECO:0000256" key="7">
    <source>
        <dbReference type="ARBA" id="ARBA00022989"/>
    </source>
</evidence>
<dbReference type="InterPro" id="IPR003439">
    <property type="entry name" value="ABC_transporter-like_ATP-bd"/>
</dbReference>
<keyword evidence="6 12" id="KW-0067">ATP-binding</keyword>
<dbReference type="Pfam" id="PF00005">
    <property type="entry name" value="ABC_tran"/>
    <property type="match status" value="1"/>
</dbReference>
<dbReference type="PANTHER" id="PTHR43394">
    <property type="entry name" value="ATP-DEPENDENT PERMEASE MDL1, MITOCHONDRIAL"/>
    <property type="match status" value="1"/>
</dbReference>
<dbReference type="Gene3D" id="3.40.50.300">
    <property type="entry name" value="P-loop containing nucleotide triphosphate hydrolases"/>
    <property type="match status" value="1"/>
</dbReference>
<dbReference type="FunFam" id="1.20.1560.10:FF:000040">
    <property type="entry name" value="Multidrug ABC transporter ATP-binding protein"/>
    <property type="match status" value="1"/>
</dbReference>
<dbReference type="InterPro" id="IPR036640">
    <property type="entry name" value="ABC1_TM_sf"/>
</dbReference>
<feature type="transmembrane region" description="Helical" evidence="9">
    <location>
        <begin position="280"/>
        <end position="299"/>
    </location>
</feature>
<reference evidence="12 13" key="1">
    <citation type="submission" date="2019-05" db="EMBL/GenBank/DDBJ databases">
        <title>Georgenia *** sp. nov., and Georgenia *** sp. nov., isolated from the intestinal contents of plateau pika (Ochotona curzoniae) in the Qinghai-Tibet plateau of China.</title>
        <authorList>
            <person name="Tian Z."/>
        </authorList>
    </citation>
    <scope>NUCLEOTIDE SEQUENCE [LARGE SCALE GENOMIC DNA]</scope>
    <source>
        <strain evidence="12 13">Z443</strain>
    </source>
</reference>
<feature type="transmembrane region" description="Helical" evidence="9">
    <location>
        <begin position="155"/>
        <end position="177"/>
    </location>
</feature>
<evidence type="ECO:0000256" key="4">
    <source>
        <dbReference type="ARBA" id="ARBA00022692"/>
    </source>
</evidence>
<dbReference type="InterPro" id="IPR017871">
    <property type="entry name" value="ABC_transporter-like_CS"/>
</dbReference>
<evidence type="ECO:0000256" key="6">
    <source>
        <dbReference type="ARBA" id="ARBA00022840"/>
    </source>
</evidence>
<dbReference type="FunFam" id="3.40.50.300:FF:000854">
    <property type="entry name" value="Multidrug ABC transporter ATP-binding protein"/>
    <property type="match status" value="1"/>
</dbReference>
<dbReference type="Gene3D" id="1.20.1560.10">
    <property type="entry name" value="ABC transporter type 1, transmembrane domain"/>
    <property type="match status" value="1"/>
</dbReference>
<evidence type="ECO:0000313" key="13">
    <source>
        <dbReference type="Proteomes" id="UP000314616"/>
    </source>
</evidence>
<dbReference type="InterPro" id="IPR011527">
    <property type="entry name" value="ABC1_TM_dom"/>
</dbReference>
<dbReference type="InterPro" id="IPR027417">
    <property type="entry name" value="P-loop_NTPase"/>
</dbReference>
<comment type="subcellular location">
    <subcellularLocation>
        <location evidence="1">Cell membrane</location>
        <topology evidence="1">Multi-pass membrane protein</topology>
    </subcellularLocation>
</comment>
<dbReference type="SMART" id="SM00382">
    <property type="entry name" value="AAA"/>
    <property type="match status" value="1"/>
</dbReference>
<keyword evidence="2" id="KW-0813">Transport</keyword>
<dbReference type="Proteomes" id="UP000314616">
    <property type="component" value="Chromosome"/>
</dbReference>
<proteinExistence type="predicted"/>
<dbReference type="GO" id="GO:0005886">
    <property type="term" value="C:plasma membrane"/>
    <property type="evidence" value="ECO:0007669"/>
    <property type="project" value="UniProtKB-SubCell"/>
</dbReference>